<dbReference type="EMBL" id="FQXG01000004">
    <property type="protein sequence ID" value="SHH79562.1"/>
    <property type="molecule type" value="Genomic_DNA"/>
</dbReference>
<evidence type="ECO:0000256" key="1">
    <source>
        <dbReference type="SAM" id="MobiDB-lite"/>
    </source>
</evidence>
<organism evidence="3 4">
    <name type="scientific">Ferrimonas marina</name>
    <dbReference type="NCBI Taxonomy" id="299255"/>
    <lineage>
        <taxon>Bacteria</taxon>
        <taxon>Pseudomonadati</taxon>
        <taxon>Pseudomonadota</taxon>
        <taxon>Gammaproteobacteria</taxon>
        <taxon>Alteromonadales</taxon>
        <taxon>Ferrimonadaceae</taxon>
        <taxon>Ferrimonas</taxon>
    </lineage>
</organism>
<dbReference type="NCBIfam" id="TIGR02532">
    <property type="entry name" value="IV_pilin_GFxxxE"/>
    <property type="match status" value="1"/>
</dbReference>
<dbReference type="Proteomes" id="UP000184268">
    <property type="component" value="Unassembled WGS sequence"/>
</dbReference>
<feature type="transmembrane region" description="Helical" evidence="2">
    <location>
        <begin position="12"/>
        <end position="32"/>
    </location>
</feature>
<protein>
    <submittedName>
        <fullName evidence="3">Prepilin-type N-terminal cleavage/methylation domain-containing protein</fullName>
    </submittedName>
</protein>
<keyword evidence="2" id="KW-0812">Transmembrane</keyword>
<proteinExistence type="predicted"/>
<dbReference type="RefSeq" id="WP_067664190.1">
    <property type="nucleotide sequence ID" value="NZ_FQXG01000004.1"/>
</dbReference>
<feature type="region of interest" description="Disordered" evidence="1">
    <location>
        <begin position="159"/>
        <end position="179"/>
    </location>
</feature>
<feature type="compositionally biased region" description="Acidic residues" evidence="1">
    <location>
        <begin position="595"/>
        <end position="609"/>
    </location>
</feature>
<dbReference type="OrthoDB" id="6019428at2"/>
<reference evidence="3 4" key="1">
    <citation type="submission" date="2016-11" db="EMBL/GenBank/DDBJ databases">
        <authorList>
            <person name="Jaros S."/>
            <person name="Januszkiewicz K."/>
            <person name="Wedrychowicz H."/>
        </authorList>
    </citation>
    <scope>NUCLEOTIDE SEQUENCE [LARGE SCALE GENOMIC DNA]</scope>
    <source>
        <strain evidence="3 4">DSM 16917</strain>
    </source>
</reference>
<evidence type="ECO:0000313" key="3">
    <source>
        <dbReference type="EMBL" id="SHH79562.1"/>
    </source>
</evidence>
<keyword evidence="4" id="KW-1185">Reference proteome</keyword>
<gene>
    <name evidence="3" type="ORF">SAMN02745129_3030</name>
</gene>
<name>A0A1M5VWA9_9GAMM</name>
<evidence type="ECO:0000256" key="2">
    <source>
        <dbReference type="SAM" id="Phobius"/>
    </source>
</evidence>
<feature type="compositionally biased region" description="Gly residues" evidence="1">
    <location>
        <begin position="165"/>
        <end position="176"/>
    </location>
</feature>
<evidence type="ECO:0000313" key="4">
    <source>
        <dbReference type="Proteomes" id="UP000184268"/>
    </source>
</evidence>
<dbReference type="STRING" id="299255.SAMN02745129_3030"/>
<accession>A0A1M5VWA9</accession>
<dbReference type="Pfam" id="PF07963">
    <property type="entry name" value="N_methyl"/>
    <property type="match status" value="1"/>
</dbReference>
<keyword evidence="2" id="KW-1133">Transmembrane helix</keyword>
<dbReference type="AlphaFoldDB" id="A0A1M5VWA9"/>
<feature type="region of interest" description="Disordered" evidence="1">
    <location>
        <begin position="589"/>
        <end position="618"/>
    </location>
</feature>
<dbReference type="InterPro" id="IPR012902">
    <property type="entry name" value="N_methyl_site"/>
</dbReference>
<keyword evidence="2" id="KW-0472">Membrane</keyword>
<sequence>MRPVQTCRGFGLIEVLVAVLVIGFGVVALAQLQGTFVKSAAQTSQREVALHLARAKLDDLRSFSPGSSFEFEDILSDEGGISTQLNSGAVTFKNQDFSLSWTVEDYMLDDLAAHGFSVADVGAGDTVVKKAVIVDVSWVSNNGQAMSVNLSGELARTLPDSGTASSGGGGYGGGGPTVYHDDGLAPDVIDIELGEGKKRETSKPTPQVESSDGIVLVQFDSVNFDSSDDQKIVQEDNLTVTCSCTLSGSNASRANPVQLSWNEDGVEWLQIEPSSKPTGSFSAANKTDPKAGDLCNRCCEDHFDASAYKASASESARLTKHYSVDYKRWGNLKYRTTDHTVQANSGQDYLESCRMMRVDGYYVLMPDWQMAHLEVMTRDQLNSLANVGEYQGIVSSLLTDYAGSTTNYQTAPGDYSYTYSGKAFPQRSVTIDPAASTFTQLMSRAVYVDPIEAYPGAASSMSLTDYPFHEINNTKLADWTLWECGVVEFDPADPLNGCSQCAVKSGSASCGDSVSLTSEPIADSSPDADGLTYYSSYYSRGRLNYPATANGNYVAVVTARRSNSGLGGEGPISPYDEQTTLTRHLGITLGKVEDPDPDPDLDPDPDPDPDPNPNPGLNIGGVIYCQKADFNNGGKFRGWVDCNDADFDVSIASSDGTSCSGQPTKPSEGTPAFGCNLPSTWLDLGDSTDNEIRFSASGEAKLSPSVITEATLSTASDVNNLCVHMIYGKTTDKKGAALTLPSSPCP</sequence>